<feature type="region of interest" description="Disordered" evidence="1">
    <location>
        <begin position="622"/>
        <end position="679"/>
    </location>
</feature>
<organism evidence="2 3">
    <name type="scientific">Prorocentrum cordatum</name>
    <dbReference type="NCBI Taxonomy" id="2364126"/>
    <lineage>
        <taxon>Eukaryota</taxon>
        <taxon>Sar</taxon>
        <taxon>Alveolata</taxon>
        <taxon>Dinophyceae</taxon>
        <taxon>Prorocentrales</taxon>
        <taxon>Prorocentraceae</taxon>
        <taxon>Prorocentrum</taxon>
    </lineage>
</organism>
<protein>
    <submittedName>
        <fullName evidence="2">Uncharacterized protein</fullName>
    </submittedName>
</protein>
<gene>
    <name evidence="2" type="ORF">PCOR1329_LOCUS73041</name>
</gene>
<feature type="region of interest" description="Disordered" evidence="1">
    <location>
        <begin position="308"/>
        <end position="397"/>
    </location>
</feature>
<keyword evidence="3" id="KW-1185">Reference proteome</keyword>
<dbReference type="Proteomes" id="UP001189429">
    <property type="component" value="Unassembled WGS sequence"/>
</dbReference>
<dbReference type="PANTHER" id="PTHR12460">
    <property type="entry name" value="CYCLIN-DEPENDENT KINASE INHIBITOR-RELATED PROTEIN"/>
    <property type="match status" value="1"/>
</dbReference>
<feature type="region of interest" description="Disordered" evidence="1">
    <location>
        <begin position="42"/>
        <end position="102"/>
    </location>
</feature>
<dbReference type="PANTHER" id="PTHR12460:SF38">
    <property type="entry name" value="KINETOPLAST-ASSOCIATED PROTEIN-LIKE PROTEIN"/>
    <property type="match status" value="1"/>
</dbReference>
<dbReference type="SUPFAM" id="SSF56219">
    <property type="entry name" value="DNase I-like"/>
    <property type="match status" value="1"/>
</dbReference>
<feature type="compositionally biased region" description="Basic and acidic residues" evidence="1">
    <location>
        <begin position="626"/>
        <end position="655"/>
    </location>
</feature>
<dbReference type="InterPro" id="IPR036691">
    <property type="entry name" value="Endo/exonu/phosph_ase_sf"/>
</dbReference>
<sequence>MGKHVAARGYVSCPHDGCRYKWNWKRHTTCWQCEGLLRPVGGQPPPRDAGSWSRGPPALPGAAQPGHPPSPFVRPPPGQWAPPGAAATAATLGDGSANPFAPSTDQLFEALLRRAPQHGERLAALKKEFEDAPPPAAAAPVKPSLEREREAQRLAVAARKADESLAKAIAHEQECTDWLARARAAVEQAAQDAADARLAHEQQLEQDLQRLKSREGAARVAAAADPKPKLNLSSFLDEGDELGQLFEFEDGEAFDFADLDLAKEDIEAWQKHKISLAQEIKQAISAAIGPAAAQLGARRQQFKEFKARMASKRRRVGAQGEAAAEGKDRGEEQPAGGDQPAAPAAGDGQAAPSAGQRAAASAAATAAAAAAAPPSQPQEAAASEAPPKAKASQERVQRVLAEARGNPPSSATYADGALFAESGVDIIIMPETHVLACDTQDILSTLKQHKWQGIVSPAYPTTYVKKAGGIVLGIRQHLCWSSFRHLSDDPDNAIGLVDVSSKQKLSGPLSFKDVVAVEWKIARVPLLVIGAYLTVPMASWIRKWNGHFYHPPGITHTSTRGKGQRIIDYAVASQDFSTLFHDAIQLDAEGGDHYGMILELNVSAQQSARRVLDLPKMFLPPLPTKLKGDPNSKRSRKKLELERRRQQRALDHSEDLEQELPEPESEDEEFLAQPQQASSCTKYPEEARKFLHRDLFDFDSEALQQMWQSHIYDHKTSEVKPVAQDCHPAKYLEWRVEDLDKLWATIDNNTLQHCEWTLPPDWIQDSLSYKYDPETAIELGSDYGRFTSVFENCLCRVLEVPPDRAWHYKGRGVAREFKTLPISAPAPTRAHSDMSIKWWLQVSGWIQELIRVSASGTQQHVEEFSTAAGGDSPPPPPVLLSPVSKKQVRTASRKDFLVHRLAQAPADMPLSGFGQVIGRDRQDWASTLLNIHNLPREALITMGASADKIAAALERKAAKESYSAFQSWIRDYFAQGCGKLHRYAKPKTRVETEYRDLKGSSTSLKDILVQKSQLWQRKWASKILSVQRLFQLLRRAHAKAAAQPWPALEPEQIAITVKQINSSKAAGIEQLGGTLKYLPPAGIAHLTGFLNECERRGGWPWQIQTAIVALLRKGADTDRSIGLIPDLIRLWSSARQYAKPKTRVETEYRDLKGSSTSLKDILVQKSQLWQRKWASKILSVQRLFQLLRRAHAKAAAQPWPALEPEQIAITVKQINSSKAAGIEQLGGTLKYLPPAGIAHLTGFLNECERRGGWPWQIQTAIVALLRKGADTDRSIGLIPDLIRLWSSARQTFPSEWVEQMAGKWDNAIRGSSCLRVGLLRAFSDEAISMGPKHTVSASLLWDIDSFYDSLEYERLFEQGLALDFPPLMLLMEGLAHLTVRVFREAGCFSPPVQANKSIIAGARRGVDFGRFYLYSILEAVYNKYSPSVSTSSWVDDITQYAYGSVRFLSQALTKAGVLLGRLCNKAHLSIASKSKIIAGDPELAKDIARKLAQHNIKITVAQKAVDLGNDRGTNMRARPKAAARRKAAWKQVGRARKLIGAGRTGRAAARRVIHRGCYAKVQYDAAVYGMSPSAVQAWRRAIGGTFTLSVRGRCLDTLLQLELGDQDPAISQVFKMLDSWMAILASGAEARAFAARDWSQHVARAREIPKHRWRRITGPTRAVVNTLLDINWDPIGPWHWVSDLGNVYQATPEVLEAGSLDLDYIRQDLADSVRRVLWKRAAKHDESADVANGVDLTGVRQQLRRARDKDQLKWAGALVNADIFVHSHGFFPDGTDLIVGAGDASGGKYSDQDRRRVPVALQGALGAAPRRWLLLVTRPQLPRTSSPSGRRPPPSPTTATRAVVSSALFAGTSDLEPLEPHGCGRAPSGPPSRTREMARSTSAVAALLSCSGLARGGGAPARGGAQCCSTVPRISWGGCRRGRRCLAPAGRRSALGSC</sequence>
<feature type="compositionally biased region" description="Low complexity" evidence="1">
    <location>
        <begin position="333"/>
        <end position="390"/>
    </location>
</feature>
<reference evidence="2" key="1">
    <citation type="submission" date="2023-10" db="EMBL/GenBank/DDBJ databases">
        <authorList>
            <person name="Chen Y."/>
            <person name="Shah S."/>
            <person name="Dougan E. K."/>
            <person name="Thang M."/>
            <person name="Chan C."/>
        </authorList>
    </citation>
    <scope>NUCLEOTIDE SEQUENCE [LARGE SCALE GENOMIC DNA]</scope>
</reference>
<evidence type="ECO:0000313" key="2">
    <source>
        <dbReference type="EMBL" id="CAK0893804.1"/>
    </source>
</evidence>
<feature type="compositionally biased region" description="Low complexity" evidence="1">
    <location>
        <begin position="81"/>
        <end position="97"/>
    </location>
</feature>
<accession>A0ABN9X3A4</accession>
<feature type="compositionally biased region" description="Acidic residues" evidence="1">
    <location>
        <begin position="656"/>
        <end position="670"/>
    </location>
</feature>
<feature type="region of interest" description="Disordered" evidence="1">
    <location>
        <begin position="1818"/>
        <end position="1840"/>
    </location>
</feature>
<feature type="region of interest" description="Disordered" evidence="1">
    <location>
        <begin position="127"/>
        <end position="149"/>
    </location>
</feature>
<evidence type="ECO:0000256" key="1">
    <source>
        <dbReference type="SAM" id="MobiDB-lite"/>
    </source>
</evidence>
<comment type="caution">
    <text evidence="2">The sequence shown here is derived from an EMBL/GenBank/DDBJ whole genome shotgun (WGS) entry which is preliminary data.</text>
</comment>
<dbReference type="EMBL" id="CAUYUJ010019811">
    <property type="protein sequence ID" value="CAK0893804.1"/>
    <property type="molecule type" value="Genomic_DNA"/>
</dbReference>
<proteinExistence type="predicted"/>
<feature type="region of interest" description="Disordered" evidence="1">
    <location>
        <begin position="1857"/>
        <end position="1880"/>
    </location>
</feature>
<name>A0ABN9X3A4_9DINO</name>
<evidence type="ECO:0000313" key="3">
    <source>
        <dbReference type="Proteomes" id="UP001189429"/>
    </source>
</evidence>
<feature type="compositionally biased region" description="Pro residues" evidence="1">
    <location>
        <begin position="66"/>
        <end position="80"/>
    </location>
</feature>